<proteinExistence type="predicted"/>
<evidence type="ECO:0000256" key="1">
    <source>
        <dbReference type="SAM" id="Phobius"/>
    </source>
</evidence>
<feature type="transmembrane region" description="Helical" evidence="1">
    <location>
        <begin position="347"/>
        <end position="367"/>
    </location>
</feature>
<dbReference type="PANTHER" id="PTHR16779:SF1">
    <property type="entry name" value="BETA-1,4-MANNOSYLTRANSFERASE EGH"/>
    <property type="match status" value="1"/>
</dbReference>
<dbReference type="PANTHER" id="PTHR16779">
    <property type="entry name" value="BETA-1,4-MANNOSYLTRANSFERASE EGH"/>
    <property type="match status" value="1"/>
</dbReference>
<feature type="transmembrane region" description="Helical" evidence="1">
    <location>
        <begin position="387"/>
        <end position="408"/>
    </location>
</feature>
<comment type="caution">
    <text evidence="3">The sequence shown here is derived from an EMBL/GenBank/DDBJ whole genome shotgun (WGS) entry which is preliminary data.</text>
</comment>
<organism evidence="3 4">
    <name type="scientific">Dictyobacter alpinus</name>
    <dbReference type="NCBI Taxonomy" id="2014873"/>
    <lineage>
        <taxon>Bacteria</taxon>
        <taxon>Bacillati</taxon>
        <taxon>Chloroflexota</taxon>
        <taxon>Ktedonobacteria</taxon>
        <taxon>Ktedonobacterales</taxon>
        <taxon>Dictyobacteraceae</taxon>
        <taxon>Dictyobacter</taxon>
    </lineage>
</organism>
<dbReference type="EMBL" id="BIFT01000001">
    <property type="protein sequence ID" value="GCE24806.1"/>
    <property type="molecule type" value="Genomic_DNA"/>
</dbReference>
<dbReference type="GO" id="GO:0005737">
    <property type="term" value="C:cytoplasm"/>
    <property type="evidence" value="ECO:0007669"/>
    <property type="project" value="TreeGrafter"/>
</dbReference>
<protein>
    <recommendedName>
        <fullName evidence="2">Glycosyltransferase 2-like domain-containing protein</fullName>
    </recommendedName>
</protein>
<dbReference type="AlphaFoldDB" id="A0A402B0D3"/>
<evidence type="ECO:0000313" key="4">
    <source>
        <dbReference type="Proteomes" id="UP000287171"/>
    </source>
</evidence>
<dbReference type="InterPro" id="IPR027389">
    <property type="entry name" value="B_mannosylTrfase_Bre-3/Egh"/>
</dbReference>
<keyword evidence="1" id="KW-0472">Membrane</keyword>
<accession>A0A402B0D3</accession>
<dbReference type="InterPro" id="IPR001173">
    <property type="entry name" value="Glyco_trans_2-like"/>
</dbReference>
<dbReference type="Pfam" id="PF13632">
    <property type="entry name" value="Glyco_trans_2_3"/>
    <property type="match status" value="1"/>
</dbReference>
<evidence type="ECO:0000259" key="2">
    <source>
        <dbReference type="Pfam" id="PF13632"/>
    </source>
</evidence>
<feature type="transmembrane region" description="Helical" evidence="1">
    <location>
        <begin position="14"/>
        <end position="39"/>
    </location>
</feature>
<gene>
    <name evidence="3" type="ORF">KDA_02900</name>
</gene>
<dbReference type="Proteomes" id="UP000287171">
    <property type="component" value="Unassembled WGS sequence"/>
</dbReference>
<keyword evidence="4" id="KW-1185">Reference proteome</keyword>
<dbReference type="OrthoDB" id="4891012at2"/>
<keyword evidence="1" id="KW-0812">Transmembrane</keyword>
<dbReference type="GO" id="GO:0019187">
    <property type="term" value="F:beta-1,4-mannosyltransferase activity"/>
    <property type="evidence" value="ECO:0007669"/>
    <property type="project" value="InterPro"/>
</dbReference>
<evidence type="ECO:0000313" key="3">
    <source>
        <dbReference type="EMBL" id="GCE24806.1"/>
    </source>
</evidence>
<feature type="domain" description="Glycosyltransferase 2-like" evidence="2">
    <location>
        <begin position="168"/>
        <end position="396"/>
    </location>
</feature>
<name>A0A402B0D3_9CHLR</name>
<sequence length="479" mass="55079">MTNFMTIVANAGGVLGYIMVALISLINIRFLSYFHSFFFHWSRYRQRENVTTADLQRLPMPFIKIQITTRGSPGSTEVIRRGIEYIMRLAREAPTFYGHYLSIEVVTEAEEQKHQFEREFVSYPVPVSVIVLPKDYQTPGGTQLKARGLHYMVELRRQGFNRKNGRTVIVHYDEESVMEPLELRRLFRFLALTDKKLTEGPIYYPLEYQDASIICRAMEANRPIGCFECREVMEKGVPLHLHGSNLVIDEALENELGWDIGNLDGQPFIAEDYVFGVNAYLRYGSSIFGWHGSAMLEQPPFSFKSAFRQRYRWIIGVLQGMEMMKRMPTFYQIPRKLRFQLTWGTRYRISTFALGLPAGVISVLYLLVQYVQFLLGHHMAPPLSLVLMFWMILAGFLWLNSIFIGAWYNISNILRLPLSEAIAEMGKVILVAPIAGIMESSAAFWAVVQWIRGNRRVTWKPTPKTVAADKVSIRAEGAQ</sequence>
<feature type="transmembrane region" description="Helical" evidence="1">
    <location>
        <begin position="428"/>
        <end position="451"/>
    </location>
</feature>
<keyword evidence="1" id="KW-1133">Transmembrane helix</keyword>
<dbReference type="RefSeq" id="WP_126625474.1">
    <property type="nucleotide sequence ID" value="NZ_BIFT01000001.1"/>
</dbReference>
<reference evidence="4" key="1">
    <citation type="submission" date="2018-12" db="EMBL/GenBank/DDBJ databases">
        <title>Tengunoibacter tsumagoiensis gen. nov., sp. nov., Dictyobacter kobayashii sp. nov., D. alpinus sp. nov., and D. joshuensis sp. nov. and description of Dictyobacteraceae fam. nov. within the order Ktedonobacterales isolated from Tengu-no-mugimeshi.</title>
        <authorList>
            <person name="Wang C.M."/>
            <person name="Zheng Y."/>
            <person name="Sakai Y."/>
            <person name="Toyoda A."/>
            <person name="Minakuchi Y."/>
            <person name="Abe K."/>
            <person name="Yokota A."/>
            <person name="Yabe S."/>
        </authorList>
    </citation>
    <scope>NUCLEOTIDE SEQUENCE [LARGE SCALE GENOMIC DNA]</scope>
    <source>
        <strain evidence="4">Uno16</strain>
    </source>
</reference>